<gene>
    <name evidence="1" type="ORF">KME32_29885</name>
</gene>
<sequence length="68" mass="7679">MFFNKNHHIVLVSVDGDPAVKIGQQEAGRQRVEAYLSWYSVASGLNNLYTDFLTQNRVQSQKQPQIAA</sequence>
<proteinExistence type="predicted"/>
<reference evidence="1" key="2">
    <citation type="journal article" date="2022" name="Microbiol. Resour. Announc.">
        <title>Metagenome Sequencing to Explore Phylogenomics of Terrestrial Cyanobacteria.</title>
        <authorList>
            <person name="Ward R.D."/>
            <person name="Stajich J.E."/>
            <person name="Johansen J.R."/>
            <person name="Huntemann M."/>
            <person name="Clum A."/>
            <person name="Foster B."/>
            <person name="Foster B."/>
            <person name="Roux S."/>
            <person name="Palaniappan K."/>
            <person name="Varghese N."/>
            <person name="Mukherjee S."/>
            <person name="Reddy T.B.K."/>
            <person name="Daum C."/>
            <person name="Copeland A."/>
            <person name="Chen I.A."/>
            <person name="Ivanova N.N."/>
            <person name="Kyrpides N.C."/>
            <person name="Shapiro N."/>
            <person name="Eloe-Fadrosh E.A."/>
            <person name="Pietrasiak N."/>
        </authorList>
    </citation>
    <scope>NUCLEOTIDE SEQUENCE</scope>
    <source>
        <strain evidence="1">JT2-VF2</strain>
    </source>
</reference>
<protein>
    <submittedName>
        <fullName evidence="1">Uncharacterized protein</fullName>
    </submittedName>
</protein>
<dbReference type="AlphaFoldDB" id="A0A951Q3X2"/>
<evidence type="ECO:0000313" key="2">
    <source>
        <dbReference type="Proteomes" id="UP000715781"/>
    </source>
</evidence>
<organism evidence="1 2">
    <name type="scientific">Mojavia pulchra JT2-VF2</name>
    <dbReference type="NCBI Taxonomy" id="287848"/>
    <lineage>
        <taxon>Bacteria</taxon>
        <taxon>Bacillati</taxon>
        <taxon>Cyanobacteriota</taxon>
        <taxon>Cyanophyceae</taxon>
        <taxon>Nostocales</taxon>
        <taxon>Nostocaceae</taxon>
    </lineage>
</organism>
<dbReference type="EMBL" id="JAHHHN010000033">
    <property type="protein sequence ID" value="MBW4565225.1"/>
    <property type="molecule type" value="Genomic_DNA"/>
</dbReference>
<evidence type="ECO:0000313" key="1">
    <source>
        <dbReference type="EMBL" id="MBW4565225.1"/>
    </source>
</evidence>
<comment type="caution">
    <text evidence="1">The sequence shown here is derived from an EMBL/GenBank/DDBJ whole genome shotgun (WGS) entry which is preliminary data.</text>
</comment>
<reference evidence="1" key="1">
    <citation type="submission" date="2021-05" db="EMBL/GenBank/DDBJ databases">
        <authorList>
            <person name="Pietrasiak N."/>
            <person name="Ward R."/>
            <person name="Stajich J.E."/>
            <person name="Kurbessoian T."/>
        </authorList>
    </citation>
    <scope>NUCLEOTIDE SEQUENCE</scope>
    <source>
        <strain evidence="1">JT2-VF2</strain>
    </source>
</reference>
<name>A0A951Q3X2_9NOST</name>
<accession>A0A951Q3X2</accession>
<dbReference type="Proteomes" id="UP000715781">
    <property type="component" value="Unassembled WGS sequence"/>
</dbReference>